<dbReference type="AlphaFoldDB" id="A0A5B7IBF6"/>
<protein>
    <submittedName>
        <fullName evidence="2">Uncharacterized protein</fullName>
    </submittedName>
</protein>
<keyword evidence="3" id="KW-1185">Reference proteome</keyword>
<accession>A0A5B7IBF6</accession>
<evidence type="ECO:0000256" key="1">
    <source>
        <dbReference type="SAM" id="MobiDB-lite"/>
    </source>
</evidence>
<feature type="region of interest" description="Disordered" evidence="1">
    <location>
        <begin position="239"/>
        <end position="273"/>
    </location>
</feature>
<feature type="region of interest" description="Disordered" evidence="1">
    <location>
        <begin position="318"/>
        <end position="348"/>
    </location>
</feature>
<proteinExistence type="predicted"/>
<evidence type="ECO:0000313" key="3">
    <source>
        <dbReference type="Proteomes" id="UP000324222"/>
    </source>
</evidence>
<dbReference type="EMBL" id="VSRR010056057">
    <property type="protein sequence ID" value="MPC81142.1"/>
    <property type="molecule type" value="Genomic_DNA"/>
</dbReference>
<gene>
    <name evidence="2" type="ORF">E2C01_075743</name>
</gene>
<name>A0A5B7IBF6_PORTR</name>
<reference evidence="2 3" key="1">
    <citation type="submission" date="2019-05" db="EMBL/GenBank/DDBJ databases">
        <title>Another draft genome of Portunus trituberculatus and its Hox gene families provides insights of decapod evolution.</title>
        <authorList>
            <person name="Jeong J.-H."/>
            <person name="Song I."/>
            <person name="Kim S."/>
            <person name="Choi T."/>
            <person name="Kim D."/>
            <person name="Ryu S."/>
            <person name="Kim W."/>
        </authorList>
    </citation>
    <scope>NUCLEOTIDE SEQUENCE [LARGE SCALE GENOMIC DNA]</scope>
    <source>
        <tissue evidence="2">Muscle</tissue>
    </source>
</reference>
<dbReference type="Proteomes" id="UP000324222">
    <property type="component" value="Unassembled WGS sequence"/>
</dbReference>
<evidence type="ECO:0000313" key="2">
    <source>
        <dbReference type="EMBL" id="MPC81142.1"/>
    </source>
</evidence>
<comment type="caution">
    <text evidence="2">The sequence shown here is derived from an EMBL/GenBank/DDBJ whole genome shotgun (WGS) entry which is preliminary data.</text>
</comment>
<sequence>MDPEPSASQVWPPAQDFHTQMSHMLNMMSQFTNFLGMAGVNKPTTLREVVKEVIEEAVPNYLSVAAPPLVTVVTSGAPPTPGDRELMPVATMTVFLYRLRLTSHWVVSFVRTTAVWETISHLLLPRKPREWLRILQDELSTHELSAHLVTEVSLRVWSMSVTMQPHLSRCDGGQTSATPPARERSTEVVAVQVTHAPHCLVDGQASADCHMGSCHNTRSVSTHSTLPALEEGNWAAQGSVAPWHPNVGESVRPHPPASRLDDDPDPLHQTCDPRHATHEDLYQISEEEEQHTVSEPSDFLKLANFIYDKFGEAKGVRETRHDRAPGPGQEDFVLLQETPSYPFAGRAP</sequence>
<organism evidence="2 3">
    <name type="scientific">Portunus trituberculatus</name>
    <name type="common">Swimming crab</name>
    <name type="synonym">Neptunus trituberculatus</name>
    <dbReference type="NCBI Taxonomy" id="210409"/>
    <lineage>
        <taxon>Eukaryota</taxon>
        <taxon>Metazoa</taxon>
        <taxon>Ecdysozoa</taxon>
        <taxon>Arthropoda</taxon>
        <taxon>Crustacea</taxon>
        <taxon>Multicrustacea</taxon>
        <taxon>Malacostraca</taxon>
        <taxon>Eumalacostraca</taxon>
        <taxon>Eucarida</taxon>
        <taxon>Decapoda</taxon>
        <taxon>Pleocyemata</taxon>
        <taxon>Brachyura</taxon>
        <taxon>Eubrachyura</taxon>
        <taxon>Portunoidea</taxon>
        <taxon>Portunidae</taxon>
        <taxon>Portuninae</taxon>
        <taxon>Portunus</taxon>
    </lineage>
</organism>